<evidence type="ECO:0000256" key="1">
    <source>
        <dbReference type="ARBA" id="ARBA00011073"/>
    </source>
</evidence>
<name>A0A2S6H0G9_9PSEU</name>
<organism evidence="9 10">
    <name type="scientific">Actinokineospora auranticolor</name>
    <dbReference type="NCBI Taxonomy" id="155976"/>
    <lineage>
        <taxon>Bacteria</taxon>
        <taxon>Bacillati</taxon>
        <taxon>Actinomycetota</taxon>
        <taxon>Actinomycetes</taxon>
        <taxon>Pseudonocardiales</taxon>
        <taxon>Pseudonocardiaceae</taxon>
        <taxon>Actinokineospora</taxon>
    </lineage>
</organism>
<dbReference type="PANTHER" id="PTHR43806">
    <property type="entry name" value="PEPTIDASE S8"/>
    <property type="match status" value="1"/>
</dbReference>
<dbReference type="EMBL" id="PTIX01000001">
    <property type="protein sequence ID" value="PPK70907.1"/>
    <property type="molecule type" value="Genomic_DNA"/>
</dbReference>
<evidence type="ECO:0000256" key="6">
    <source>
        <dbReference type="SAM" id="Phobius"/>
    </source>
</evidence>
<gene>
    <name evidence="9" type="ORF">CLV40_10193</name>
</gene>
<dbReference type="GO" id="GO:0006508">
    <property type="term" value="P:proteolysis"/>
    <property type="evidence" value="ECO:0007669"/>
    <property type="project" value="UniProtKB-KW"/>
</dbReference>
<comment type="similarity">
    <text evidence="1 5">Belongs to the peptidase S8 family.</text>
</comment>
<keyword evidence="6" id="KW-0812">Transmembrane</keyword>
<evidence type="ECO:0000313" key="10">
    <source>
        <dbReference type="Proteomes" id="UP000239203"/>
    </source>
</evidence>
<dbReference type="InterPro" id="IPR036852">
    <property type="entry name" value="Peptidase_S8/S53_dom_sf"/>
</dbReference>
<dbReference type="PROSITE" id="PS51892">
    <property type="entry name" value="SUBTILASE"/>
    <property type="match status" value="1"/>
</dbReference>
<dbReference type="InterPro" id="IPR050131">
    <property type="entry name" value="Peptidase_S8_subtilisin-like"/>
</dbReference>
<dbReference type="Proteomes" id="UP000239203">
    <property type="component" value="Unassembled WGS sequence"/>
</dbReference>
<sequence>MRSLVAVVVLSGLLLPTPALAQQGGQCAPPEATAARERGWAQQRMGAERVWPITKGAVLVAVVDTGVSAAAPALAGAVDGGVDLTGAASATVDCSGHGTFLAGLIAARPRDKTPFTGVAPAARVVPVRITDDPNRVDAALLAGGIRAAVASGARVVAVGVTTAVDAPELRSAVALARERDVVVIAPAAVRQPKQRAYPGSLDGVVAVAPVGPNGPVQATLGAEPTLAAPADQLVGIGPSGPGHRVATGPELGVAFVAGAAALVRDQYPELSAAEVVRRLAETADRPSGPSPNPLVGNGIVDPVAAVTTVVTAGGPVAARPERMVVPLPAVEDRGPATTALWFVAGLAGATAVAGAAAAVVARARRRRWHAG</sequence>
<keyword evidence="3" id="KW-0378">Hydrolase</keyword>
<comment type="caution">
    <text evidence="9">The sequence shown here is derived from an EMBL/GenBank/DDBJ whole genome shotgun (WGS) entry which is preliminary data.</text>
</comment>
<dbReference type="PANTHER" id="PTHR43806:SF11">
    <property type="entry name" value="CEREVISIN-RELATED"/>
    <property type="match status" value="1"/>
</dbReference>
<evidence type="ECO:0000256" key="2">
    <source>
        <dbReference type="ARBA" id="ARBA00022670"/>
    </source>
</evidence>
<keyword evidence="7" id="KW-0732">Signal</keyword>
<feature type="chain" id="PRO_5015695768" evidence="7">
    <location>
        <begin position="22"/>
        <end position="371"/>
    </location>
</feature>
<dbReference type="InterPro" id="IPR000209">
    <property type="entry name" value="Peptidase_S8/S53_dom"/>
</dbReference>
<dbReference type="InterPro" id="IPR015500">
    <property type="entry name" value="Peptidase_S8_subtilisin-rel"/>
</dbReference>
<accession>A0A2S6H0G9</accession>
<feature type="signal peptide" evidence="7">
    <location>
        <begin position="1"/>
        <end position="21"/>
    </location>
</feature>
<keyword evidence="2" id="KW-0645">Protease</keyword>
<evidence type="ECO:0000256" key="4">
    <source>
        <dbReference type="ARBA" id="ARBA00022825"/>
    </source>
</evidence>
<protein>
    <submittedName>
        <fullName evidence="9">Subtilase family protein</fullName>
    </submittedName>
</protein>
<evidence type="ECO:0000259" key="8">
    <source>
        <dbReference type="Pfam" id="PF00082"/>
    </source>
</evidence>
<reference evidence="9 10" key="1">
    <citation type="submission" date="2018-02" db="EMBL/GenBank/DDBJ databases">
        <title>Genomic Encyclopedia of Archaeal and Bacterial Type Strains, Phase II (KMG-II): from individual species to whole genera.</title>
        <authorList>
            <person name="Goeker M."/>
        </authorList>
    </citation>
    <scope>NUCLEOTIDE SEQUENCE [LARGE SCALE GENOMIC DNA]</scope>
    <source>
        <strain evidence="9 10">YU 961-1</strain>
    </source>
</reference>
<evidence type="ECO:0000256" key="3">
    <source>
        <dbReference type="ARBA" id="ARBA00022801"/>
    </source>
</evidence>
<keyword evidence="6" id="KW-1133">Transmembrane helix</keyword>
<evidence type="ECO:0000313" key="9">
    <source>
        <dbReference type="EMBL" id="PPK70907.1"/>
    </source>
</evidence>
<feature type="domain" description="Peptidase S8/S53" evidence="8">
    <location>
        <begin position="57"/>
        <end position="298"/>
    </location>
</feature>
<keyword evidence="6" id="KW-0472">Membrane</keyword>
<dbReference type="PRINTS" id="PR00723">
    <property type="entry name" value="SUBTILISIN"/>
</dbReference>
<comment type="caution">
    <text evidence="5">Lacks conserved residue(s) required for the propagation of feature annotation.</text>
</comment>
<dbReference type="AlphaFoldDB" id="A0A2S6H0G9"/>
<dbReference type="Pfam" id="PF00082">
    <property type="entry name" value="Peptidase_S8"/>
    <property type="match status" value="1"/>
</dbReference>
<dbReference type="GO" id="GO:0004252">
    <property type="term" value="F:serine-type endopeptidase activity"/>
    <property type="evidence" value="ECO:0007669"/>
    <property type="project" value="InterPro"/>
</dbReference>
<dbReference type="OrthoDB" id="5240330at2"/>
<evidence type="ECO:0000256" key="7">
    <source>
        <dbReference type="SAM" id="SignalP"/>
    </source>
</evidence>
<evidence type="ECO:0000256" key="5">
    <source>
        <dbReference type="PROSITE-ProRule" id="PRU01240"/>
    </source>
</evidence>
<keyword evidence="10" id="KW-1185">Reference proteome</keyword>
<keyword evidence="4" id="KW-0720">Serine protease</keyword>
<feature type="transmembrane region" description="Helical" evidence="6">
    <location>
        <begin position="339"/>
        <end position="361"/>
    </location>
</feature>
<dbReference type="RefSeq" id="WP_104475801.1">
    <property type="nucleotide sequence ID" value="NZ_CP154825.1"/>
</dbReference>
<proteinExistence type="inferred from homology"/>
<dbReference type="Gene3D" id="3.40.50.200">
    <property type="entry name" value="Peptidase S8/S53 domain"/>
    <property type="match status" value="1"/>
</dbReference>
<dbReference type="SUPFAM" id="SSF52743">
    <property type="entry name" value="Subtilisin-like"/>
    <property type="match status" value="1"/>
</dbReference>